<evidence type="ECO:0000313" key="6">
    <source>
        <dbReference type="Proteomes" id="UP000549765"/>
    </source>
</evidence>
<accession>A0A7X6S3Z8</accession>
<dbReference type="InterPro" id="IPR013780">
    <property type="entry name" value="Glyco_hydro_b"/>
</dbReference>
<protein>
    <submittedName>
        <fullName evidence="5">Alpha,alpha-phosphotrehalase</fullName>
        <ecNumber evidence="5">3.2.1.93</ecNumber>
    </submittedName>
</protein>
<feature type="domain" description="Glycosyl hydrolase family 13 catalytic" evidence="4">
    <location>
        <begin position="11"/>
        <end position="414"/>
    </location>
</feature>
<keyword evidence="3 5" id="KW-0326">Glycosidase</keyword>
<dbReference type="PANTHER" id="PTHR10357">
    <property type="entry name" value="ALPHA-AMYLASE FAMILY MEMBER"/>
    <property type="match status" value="1"/>
</dbReference>
<dbReference type="Gene3D" id="2.60.40.1180">
    <property type="entry name" value="Golgi alpha-mannosidase II"/>
    <property type="match status" value="1"/>
</dbReference>
<sequence>MLDLTKQVVYQIYPKSFKDSNGDGIGDLPGIIEKLPYLAKLGVDFIWLNPIYPSPQNDNGYDISDYCAIDPVFGTMADFEALITKAAALNIQVMLDMVFNHVSTDHTWFQKALAGDKQYQDYFLLRERHADGSHPNHWQSKFGGSAWAPFGDTKFDFLHLYDPTQADLNWRNPAVVAELKHVLDFWLAKGVRGFRFDVINVIGKDPELLDAPAGTNEKLMYTDKPIVHDYIRELNEATFGKYANVITVGELSSTTIENANLYTRPDRHELSMSFSFHHLKVDYENGEKWTKIPYDFAALRNLLHEWGTGMAMGEGMPAWFWNNHDQPRGLNRFILNSKFYDEGARLLAMVIHLNRGIPYIYMGEEIGMRDPEFTSIDQYNDIEAHNAYQMLLDQGKISAEAFAIVKAKARDNARTPMQWDASSHAGFTTGTPWLGLAEYTDVNVATELAKHDNLYAFYQKLIQLRKTEAVIADGGYTAAYTDVPEVFAFVRELNGQKLLMVAHFGEAPTQINLGEFADGELVISSYADTTVTTVTTDYQLRPYEALALKIN</sequence>
<organism evidence="5 6">
    <name type="scientific">Periweissella fabalis</name>
    <dbReference type="NCBI Taxonomy" id="1070421"/>
    <lineage>
        <taxon>Bacteria</taxon>
        <taxon>Bacillati</taxon>
        <taxon>Bacillota</taxon>
        <taxon>Bacilli</taxon>
        <taxon>Lactobacillales</taxon>
        <taxon>Lactobacillaceae</taxon>
        <taxon>Periweissella</taxon>
    </lineage>
</organism>
<dbReference type="InterPro" id="IPR006047">
    <property type="entry name" value="GH13_cat_dom"/>
</dbReference>
<reference evidence="5 6" key="1">
    <citation type="submission" date="2020-04" db="EMBL/GenBank/DDBJ databases">
        <title>MicrobeNet Type strains.</title>
        <authorList>
            <person name="Nicholson A.C."/>
        </authorList>
    </citation>
    <scope>NUCLEOTIDE SEQUENCE [LARGE SCALE GENOMIC DNA]</scope>
    <source>
        <strain evidence="5 6">CCUG 61472</strain>
    </source>
</reference>
<dbReference type="Gene3D" id="3.20.20.80">
    <property type="entry name" value="Glycosidases"/>
    <property type="match status" value="1"/>
</dbReference>
<keyword evidence="6" id="KW-1185">Reference proteome</keyword>
<dbReference type="SUPFAM" id="SSF51011">
    <property type="entry name" value="Glycosyl hydrolase domain"/>
    <property type="match status" value="1"/>
</dbReference>
<dbReference type="RefSeq" id="WP_168722564.1">
    <property type="nucleotide sequence ID" value="NZ_JAAXPN010000009.1"/>
</dbReference>
<dbReference type="CDD" id="cd11333">
    <property type="entry name" value="AmyAc_SI_OligoGlu_DGase"/>
    <property type="match status" value="1"/>
</dbReference>
<dbReference type="Pfam" id="PF00128">
    <property type="entry name" value="Alpha-amylase"/>
    <property type="match status" value="1"/>
</dbReference>
<dbReference type="Gene3D" id="3.90.400.10">
    <property type="entry name" value="Oligo-1,6-glucosidase, Domain 2"/>
    <property type="match status" value="1"/>
</dbReference>
<dbReference type="SMART" id="SM00642">
    <property type="entry name" value="Aamy"/>
    <property type="match status" value="1"/>
</dbReference>
<evidence type="ECO:0000256" key="1">
    <source>
        <dbReference type="ARBA" id="ARBA00008061"/>
    </source>
</evidence>
<dbReference type="EMBL" id="JAAXPN010000009">
    <property type="protein sequence ID" value="NKZ24771.1"/>
    <property type="molecule type" value="Genomic_DNA"/>
</dbReference>
<proteinExistence type="inferred from homology"/>
<evidence type="ECO:0000256" key="2">
    <source>
        <dbReference type="ARBA" id="ARBA00022801"/>
    </source>
</evidence>
<evidence type="ECO:0000256" key="3">
    <source>
        <dbReference type="ARBA" id="ARBA00023295"/>
    </source>
</evidence>
<dbReference type="SUPFAM" id="SSF51445">
    <property type="entry name" value="(Trans)glycosidases"/>
    <property type="match status" value="1"/>
</dbReference>
<dbReference type="PANTHER" id="PTHR10357:SF217">
    <property type="entry name" value="TREHALOSE-6-PHOSPHATE HYDROLASE"/>
    <property type="match status" value="1"/>
</dbReference>
<dbReference type="InterPro" id="IPR045857">
    <property type="entry name" value="O16G_dom_2"/>
</dbReference>
<gene>
    <name evidence="5" type="ORF">HF964_08185</name>
</gene>
<dbReference type="Proteomes" id="UP000549765">
    <property type="component" value="Unassembled WGS sequence"/>
</dbReference>
<dbReference type="AlphaFoldDB" id="A0A7X6S3Z8"/>
<evidence type="ECO:0000259" key="4">
    <source>
        <dbReference type="SMART" id="SM00642"/>
    </source>
</evidence>
<dbReference type="FunFam" id="3.20.20.80:FF:000064">
    <property type="entry name" value="Oligo-1,6-glucosidase"/>
    <property type="match status" value="1"/>
</dbReference>
<dbReference type="NCBIfam" id="NF008183">
    <property type="entry name" value="PRK10933.1"/>
    <property type="match status" value="1"/>
</dbReference>
<dbReference type="EC" id="3.2.1.93" evidence="5"/>
<name>A0A7X6S3Z8_9LACO</name>
<dbReference type="InterPro" id="IPR017853">
    <property type="entry name" value="GH"/>
</dbReference>
<dbReference type="GO" id="GO:0009313">
    <property type="term" value="P:oligosaccharide catabolic process"/>
    <property type="evidence" value="ECO:0007669"/>
    <property type="project" value="TreeGrafter"/>
</dbReference>
<dbReference type="GO" id="GO:0004556">
    <property type="term" value="F:alpha-amylase activity"/>
    <property type="evidence" value="ECO:0007669"/>
    <property type="project" value="TreeGrafter"/>
</dbReference>
<comment type="caution">
    <text evidence="5">The sequence shown here is derived from an EMBL/GenBank/DDBJ whole genome shotgun (WGS) entry which is preliminary data.</text>
</comment>
<dbReference type="GO" id="GO:0008788">
    <property type="term" value="F:alpha,alpha-phosphotrehalase activity"/>
    <property type="evidence" value="ECO:0007669"/>
    <property type="project" value="UniProtKB-EC"/>
</dbReference>
<keyword evidence="2 5" id="KW-0378">Hydrolase</keyword>
<comment type="similarity">
    <text evidence="1">Belongs to the glycosyl hydrolase 13 family.</text>
</comment>
<evidence type="ECO:0000313" key="5">
    <source>
        <dbReference type="EMBL" id="NKZ24771.1"/>
    </source>
</evidence>